<evidence type="ECO:0000256" key="10">
    <source>
        <dbReference type="PIRSR" id="PIRSR036979-1"/>
    </source>
</evidence>
<dbReference type="RefSeq" id="XP_029645177.1">
    <property type="nucleotide sequence ID" value="XM_029789317.2"/>
</dbReference>
<evidence type="ECO:0000256" key="11">
    <source>
        <dbReference type="PROSITE-ProRule" id="PRU00742"/>
    </source>
</evidence>
<organism evidence="14 15">
    <name type="scientific">Octopus sinensis</name>
    <name type="common">East Asian common octopus</name>
    <dbReference type="NCBI Taxonomy" id="2607531"/>
    <lineage>
        <taxon>Eukaryota</taxon>
        <taxon>Metazoa</taxon>
        <taxon>Spiralia</taxon>
        <taxon>Lophotrochozoa</taxon>
        <taxon>Mollusca</taxon>
        <taxon>Cephalopoda</taxon>
        <taxon>Coleoidea</taxon>
        <taxon>Octopodiformes</taxon>
        <taxon>Octopoda</taxon>
        <taxon>Incirrata</taxon>
        <taxon>Octopodidae</taxon>
        <taxon>Octopus</taxon>
    </lineage>
</organism>
<sequence>MKPLSVIGSPINIGQPKPGVIKGPDAMRKHGLIEKLKERVEEVYDLGNLTFPDVGHDPPIKNMKNPKAVATYNKILSDKVSEERRKGHNVIVLGGDHSLGIGSVHGQIEAEKEKPVLLWIDAHSDINSPKTSPSGNAHGMPVAYLIEEMRNQLPEIEQFNWVHHSINAKDVVYIGLRDIDVGEIRTMKNLGVKFFSMQEVEEYGIAKVVKLALDLVDITKDRPIHVSFDIDSMDPIVAPSTGTPVPAGLTLREALYIAEVIFETGRMTVLDVVELNPELGTEADAKTTTDNTVLVVEHYFGKKRMGNLS</sequence>
<dbReference type="InterPro" id="IPR014033">
    <property type="entry name" value="Arginase"/>
</dbReference>
<dbReference type="GO" id="GO:0006525">
    <property type="term" value="P:arginine metabolic process"/>
    <property type="evidence" value="ECO:0007669"/>
    <property type="project" value="UniProtKB-KW"/>
</dbReference>
<dbReference type="GO" id="GO:0005829">
    <property type="term" value="C:cytosol"/>
    <property type="evidence" value="ECO:0007669"/>
    <property type="project" value="TreeGrafter"/>
</dbReference>
<name>A0A6P7T4G9_9MOLL</name>
<feature type="binding site" evidence="10">
    <location>
        <position position="123"/>
    </location>
    <ligand>
        <name>Mn(2+)</name>
        <dbReference type="ChEBI" id="CHEBI:29035"/>
        <label>1</label>
    </ligand>
</feature>
<dbReference type="InterPro" id="IPR020855">
    <property type="entry name" value="Ureohydrolase_Mn_BS"/>
</dbReference>
<protein>
    <recommendedName>
        <fullName evidence="3 13">Arginase</fullName>
        <ecNumber evidence="2 13">3.5.3.1</ecNumber>
    </recommendedName>
</protein>
<feature type="binding site" evidence="10">
    <location>
        <position position="97"/>
    </location>
    <ligand>
        <name>Mn(2+)</name>
        <dbReference type="ChEBI" id="CHEBI:29035"/>
        <label>1</label>
    </ligand>
</feature>
<keyword evidence="7 12" id="KW-0378">Hydrolase</keyword>
<dbReference type="PANTHER" id="PTHR43782:SF3">
    <property type="entry name" value="ARGINASE"/>
    <property type="match status" value="1"/>
</dbReference>
<dbReference type="InterPro" id="IPR006035">
    <property type="entry name" value="Ureohydrolase"/>
</dbReference>
<evidence type="ECO:0000313" key="14">
    <source>
        <dbReference type="Proteomes" id="UP000515154"/>
    </source>
</evidence>
<reference evidence="15" key="1">
    <citation type="submission" date="2025-08" db="UniProtKB">
        <authorList>
            <consortium name="RefSeq"/>
        </authorList>
    </citation>
    <scope>IDENTIFICATION</scope>
</reference>
<comment type="pathway">
    <text evidence="1 13">Nitrogen metabolism; urea cycle; L-ornithine and urea from L-arginine: step 1/1.</text>
</comment>
<dbReference type="Proteomes" id="UP000515154">
    <property type="component" value="Linkage group LG14"/>
</dbReference>
<feature type="binding site" evidence="10">
    <location>
        <position position="231"/>
    </location>
    <ligand>
        <name>Mn(2+)</name>
        <dbReference type="ChEBI" id="CHEBI:29035"/>
        <label>1</label>
    </ligand>
</feature>
<accession>A0A6P7T4G9</accession>
<dbReference type="NCBIfam" id="TIGR01229">
    <property type="entry name" value="rocF_arginase"/>
    <property type="match status" value="1"/>
</dbReference>
<dbReference type="GO" id="GO:0030145">
    <property type="term" value="F:manganese ion binding"/>
    <property type="evidence" value="ECO:0007669"/>
    <property type="project" value="TreeGrafter"/>
</dbReference>
<evidence type="ECO:0000256" key="4">
    <source>
        <dbReference type="ARBA" id="ARBA00022436"/>
    </source>
</evidence>
<dbReference type="KEGG" id="osn:115219198"/>
<dbReference type="PROSITE" id="PS51409">
    <property type="entry name" value="ARGINASE_2"/>
    <property type="match status" value="1"/>
</dbReference>
<dbReference type="GO" id="GO:0000050">
    <property type="term" value="P:urea cycle"/>
    <property type="evidence" value="ECO:0007669"/>
    <property type="project" value="UniProtKB-UniPathway"/>
</dbReference>
<evidence type="ECO:0000256" key="2">
    <source>
        <dbReference type="ARBA" id="ARBA00012168"/>
    </source>
</evidence>
<dbReference type="CDD" id="cd09989">
    <property type="entry name" value="Arginase"/>
    <property type="match status" value="1"/>
</dbReference>
<dbReference type="InterPro" id="IPR023696">
    <property type="entry name" value="Ureohydrolase_dom_sf"/>
</dbReference>
<dbReference type="PRINTS" id="PR00116">
    <property type="entry name" value="ARGINASE"/>
</dbReference>
<dbReference type="SUPFAM" id="SSF52768">
    <property type="entry name" value="Arginase/deacetylase"/>
    <property type="match status" value="1"/>
</dbReference>
<evidence type="ECO:0000256" key="12">
    <source>
        <dbReference type="RuleBase" id="RU003684"/>
    </source>
</evidence>
<keyword evidence="4 13" id="KW-0835">Urea cycle</keyword>
<dbReference type="AlphaFoldDB" id="A0A6P7T4G9"/>
<evidence type="ECO:0000256" key="8">
    <source>
        <dbReference type="ARBA" id="ARBA00023211"/>
    </source>
</evidence>
<evidence type="ECO:0000256" key="7">
    <source>
        <dbReference type="ARBA" id="ARBA00022801"/>
    </source>
</evidence>
<comment type="cofactor">
    <cofactor evidence="10 13">
        <name>Mn(2+)</name>
        <dbReference type="ChEBI" id="CHEBI:29035"/>
    </cofactor>
    <text evidence="10 13">Binds 2 manganese ions per subunit.</text>
</comment>
<gene>
    <name evidence="15" type="primary">LOC115219198</name>
</gene>
<dbReference type="PANTHER" id="PTHR43782">
    <property type="entry name" value="ARGINASE"/>
    <property type="match status" value="1"/>
</dbReference>
<comment type="catalytic activity">
    <reaction evidence="9 13">
        <text>L-arginine + H2O = urea + L-ornithine</text>
        <dbReference type="Rhea" id="RHEA:20569"/>
        <dbReference type="ChEBI" id="CHEBI:15377"/>
        <dbReference type="ChEBI" id="CHEBI:16199"/>
        <dbReference type="ChEBI" id="CHEBI:32682"/>
        <dbReference type="ChEBI" id="CHEBI:46911"/>
        <dbReference type="EC" id="3.5.3.1"/>
    </reaction>
</comment>
<evidence type="ECO:0000256" key="1">
    <source>
        <dbReference type="ARBA" id="ARBA00005098"/>
    </source>
</evidence>
<dbReference type="GO" id="GO:0005634">
    <property type="term" value="C:nucleus"/>
    <property type="evidence" value="ECO:0007669"/>
    <property type="project" value="TreeGrafter"/>
</dbReference>
<dbReference type="Pfam" id="PF00491">
    <property type="entry name" value="Arginase"/>
    <property type="match status" value="1"/>
</dbReference>
<dbReference type="GO" id="GO:0004053">
    <property type="term" value="F:arginase activity"/>
    <property type="evidence" value="ECO:0007669"/>
    <property type="project" value="UniProtKB-EC"/>
</dbReference>
<dbReference type="PROSITE" id="PS01053">
    <property type="entry name" value="ARGINASE_1"/>
    <property type="match status" value="1"/>
</dbReference>
<evidence type="ECO:0000313" key="15">
    <source>
        <dbReference type="RefSeq" id="XP_029645177.1"/>
    </source>
</evidence>
<evidence type="ECO:0000256" key="9">
    <source>
        <dbReference type="ARBA" id="ARBA00047391"/>
    </source>
</evidence>
<dbReference type="Gene3D" id="3.40.800.10">
    <property type="entry name" value="Ureohydrolase domain"/>
    <property type="match status" value="1"/>
</dbReference>
<keyword evidence="5 13" id="KW-0056">Arginine metabolism</keyword>
<keyword evidence="6 10" id="KW-0479">Metal-binding</keyword>
<dbReference type="EC" id="3.5.3.1" evidence="2 13"/>
<feature type="binding site" evidence="10">
    <location>
        <position position="125"/>
    </location>
    <ligand>
        <name>Mn(2+)</name>
        <dbReference type="ChEBI" id="CHEBI:29035"/>
        <label>1</label>
    </ligand>
</feature>
<evidence type="ECO:0000256" key="5">
    <source>
        <dbReference type="ARBA" id="ARBA00022503"/>
    </source>
</evidence>
<dbReference type="UniPathway" id="UPA00158">
    <property type="reaction ID" value="UER00270"/>
</dbReference>
<evidence type="ECO:0000256" key="3">
    <source>
        <dbReference type="ARBA" id="ARBA00018123"/>
    </source>
</evidence>
<dbReference type="FunFam" id="3.40.800.10:FF:000012">
    <property type="entry name" value="Arginase"/>
    <property type="match status" value="1"/>
</dbReference>
<keyword evidence="14" id="KW-1185">Reference proteome</keyword>
<comment type="similarity">
    <text evidence="11 12">Belongs to the arginase family.</text>
</comment>
<dbReference type="PIRSF" id="PIRSF036979">
    <property type="entry name" value="Arginase"/>
    <property type="match status" value="1"/>
</dbReference>
<feature type="binding site" evidence="10">
    <location>
        <position position="229"/>
    </location>
    <ligand>
        <name>Mn(2+)</name>
        <dbReference type="ChEBI" id="CHEBI:29035"/>
        <label>1</label>
    </ligand>
</feature>
<feature type="binding site" evidence="10">
    <location>
        <position position="121"/>
    </location>
    <ligand>
        <name>Mn(2+)</name>
        <dbReference type="ChEBI" id="CHEBI:29035"/>
        <label>1</label>
    </ligand>
</feature>
<keyword evidence="8 10" id="KW-0464">Manganese</keyword>
<proteinExistence type="inferred from homology"/>
<evidence type="ECO:0000256" key="13">
    <source>
        <dbReference type="RuleBase" id="RU361159"/>
    </source>
</evidence>
<evidence type="ECO:0000256" key="6">
    <source>
        <dbReference type="ARBA" id="ARBA00022723"/>
    </source>
</evidence>